<dbReference type="EC" id="4.2.1.33" evidence="10"/>
<evidence type="ECO:0000256" key="10">
    <source>
        <dbReference type="HAMAP-Rule" id="MF_01031"/>
    </source>
</evidence>
<comment type="caution">
    <text evidence="12">The sequence shown here is derived from an EMBL/GenBank/DDBJ whole genome shotgun (WGS) entry which is preliminary data.</text>
</comment>
<dbReference type="HAMAP" id="MF_01031">
    <property type="entry name" value="LeuD_type1"/>
    <property type="match status" value="1"/>
</dbReference>
<protein>
    <recommendedName>
        <fullName evidence="10">3-isopropylmalate dehydratase small subunit</fullName>
        <ecNumber evidence="10">4.2.1.33</ecNumber>
    </recommendedName>
    <alternativeName>
        <fullName evidence="10">Alpha-IPM isomerase</fullName>
        <shortName evidence="10">IPMI</shortName>
    </alternativeName>
    <alternativeName>
        <fullName evidence="10">Isopropylmalate isomerase</fullName>
    </alternativeName>
</protein>
<keyword evidence="13" id="KW-1185">Reference proteome</keyword>
<dbReference type="HOGENOM" id="CLU_081378_0_3_0"/>
<keyword evidence="9 10" id="KW-0100">Branched-chain amino acid biosynthesis</keyword>
<sequence>MDPITNITGKVVALPLENIDTDQIIPAKWLKVTDKSGLGDGLFETWRYNADGSPNPDFVLNKPEAQGASILVAGKNFGSGSSREHAPWSLQAYGFKAVIAPAFADIFRGNSLKIGLLPVIVDEETFHQLVSLCEEDPTTEVSIDLAQQSLSLPGGQQVSFPIDGFSKHCLLNGVDQLGFIMQQESDIVAYEARNPVLINTQA</sequence>
<dbReference type="InterPro" id="IPR050075">
    <property type="entry name" value="LeuD"/>
</dbReference>
<evidence type="ECO:0000256" key="5">
    <source>
        <dbReference type="ARBA" id="ARBA00011271"/>
    </source>
</evidence>
<accession>E1IAK7</accession>
<dbReference type="PANTHER" id="PTHR43345:SF5">
    <property type="entry name" value="3-ISOPROPYLMALATE DEHYDRATASE SMALL SUBUNIT"/>
    <property type="match status" value="1"/>
</dbReference>
<keyword evidence="7 10" id="KW-0028">Amino-acid biosynthesis</keyword>
<dbReference type="AlphaFoldDB" id="E1IAK7"/>
<dbReference type="InterPro" id="IPR000573">
    <property type="entry name" value="AconitaseA/IPMdHydase_ssu_swvl"/>
</dbReference>
<evidence type="ECO:0000313" key="12">
    <source>
        <dbReference type="EMBL" id="EFO81781.1"/>
    </source>
</evidence>
<evidence type="ECO:0000256" key="1">
    <source>
        <dbReference type="ARBA" id="ARBA00000491"/>
    </source>
</evidence>
<dbReference type="NCBIfam" id="NF002458">
    <property type="entry name" value="PRK01641.1"/>
    <property type="match status" value="1"/>
</dbReference>
<dbReference type="InterPro" id="IPR015928">
    <property type="entry name" value="Aconitase/3IPM_dehydase_swvl"/>
</dbReference>
<gene>
    <name evidence="10" type="primary">leuD</name>
    <name evidence="12" type="ORF">OSCT_0358</name>
</gene>
<comment type="function">
    <text evidence="2 10">Catalyzes the isomerization between 2-isopropylmalate and 3-isopropylmalate, via the formation of 2-isopropylmaleate.</text>
</comment>
<comment type="similarity">
    <text evidence="4 10">Belongs to the LeuD family. LeuD type 1 subfamily.</text>
</comment>
<dbReference type="Gene3D" id="3.20.19.10">
    <property type="entry name" value="Aconitase, domain 4"/>
    <property type="match status" value="1"/>
</dbReference>
<dbReference type="Pfam" id="PF00694">
    <property type="entry name" value="Aconitase_C"/>
    <property type="match status" value="1"/>
</dbReference>
<dbReference type="PANTHER" id="PTHR43345">
    <property type="entry name" value="3-ISOPROPYLMALATE DEHYDRATASE SMALL SUBUNIT 2-RELATED-RELATED"/>
    <property type="match status" value="1"/>
</dbReference>
<dbReference type="OrthoDB" id="9777465at2"/>
<evidence type="ECO:0000256" key="6">
    <source>
        <dbReference type="ARBA" id="ARBA00022430"/>
    </source>
</evidence>
<evidence type="ECO:0000256" key="4">
    <source>
        <dbReference type="ARBA" id="ARBA00009845"/>
    </source>
</evidence>
<dbReference type="FunFam" id="3.20.19.10:FF:000003">
    <property type="entry name" value="3-isopropylmalate dehydratase small subunit"/>
    <property type="match status" value="1"/>
</dbReference>
<name>E1IAK7_9CHLR</name>
<dbReference type="InterPro" id="IPR033940">
    <property type="entry name" value="IPMI_Swivel"/>
</dbReference>
<dbReference type="GO" id="GO:0003861">
    <property type="term" value="F:3-isopropylmalate dehydratase activity"/>
    <property type="evidence" value="ECO:0007669"/>
    <property type="project" value="UniProtKB-UniRule"/>
</dbReference>
<evidence type="ECO:0000256" key="3">
    <source>
        <dbReference type="ARBA" id="ARBA00004729"/>
    </source>
</evidence>
<comment type="catalytic activity">
    <reaction evidence="1 10">
        <text>(2R,3S)-3-isopropylmalate = (2S)-2-isopropylmalate</text>
        <dbReference type="Rhea" id="RHEA:32287"/>
        <dbReference type="ChEBI" id="CHEBI:1178"/>
        <dbReference type="ChEBI" id="CHEBI:35121"/>
        <dbReference type="EC" id="4.2.1.33"/>
    </reaction>
</comment>
<proteinExistence type="inferred from homology"/>
<dbReference type="InterPro" id="IPR004431">
    <property type="entry name" value="3-IsopropMal_deHydase_ssu"/>
</dbReference>
<evidence type="ECO:0000256" key="7">
    <source>
        <dbReference type="ARBA" id="ARBA00022605"/>
    </source>
</evidence>
<comment type="pathway">
    <text evidence="3 10">Amino-acid biosynthesis; L-leucine biosynthesis; L-leucine from 3-methyl-2-oxobutanoate: step 2/4.</text>
</comment>
<keyword evidence="6 10" id="KW-0432">Leucine biosynthesis</keyword>
<dbReference type="STRING" id="765420.OSCT_0358"/>
<dbReference type="SUPFAM" id="SSF52016">
    <property type="entry name" value="LeuD/IlvD-like"/>
    <property type="match status" value="1"/>
</dbReference>
<evidence type="ECO:0000259" key="11">
    <source>
        <dbReference type="Pfam" id="PF00694"/>
    </source>
</evidence>
<organism evidence="12 13">
    <name type="scientific">Oscillochloris trichoides DG-6</name>
    <dbReference type="NCBI Taxonomy" id="765420"/>
    <lineage>
        <taxon>Bacteria</taxon>
        <taxon>Bacillati</taxon>
        <taxon>Chloroflexota</taxon>
        <taxon>Chloroflexia</taxon>
        <taxon>Chloroflexales</taxon>
        <taxon>Chloroflexineae</taxon>
        <taxon>Oscillochloridaceae</taxon>
        <taxon>Oscillochloris</taxon>
    </lineage>
</organism>
<keyword evidence="8 10" id="KW-0456">Lyase</keyword>
<comment type="subunit">
    <text evidence="5 10">Heterodimer of LeuC and LeuD.</text>
</comment>
<evidence type="ECO:0000256" key="9">
    <source>
        <dbReference type="ARBA" id="ARBA00023304"/>
    </source>
</evidence>
<reference evidence="12 13" key="1">
    <citation type="journal article" date="2011" name="J. Bacteriol.">
        <title>Draft genome sequence of the anoxygenic filamentous phototrophic bacterium Oscillochloris trichoides subsp. DG-6.</title>
        <authorList>
            <person name="Kuznetsov B.B."/>
            <person name="Ivanovsky R.N."/>
            <person name="Keppen O.I."/>
            <person name="Sukhacheva M.V."/>
            <person name="Bumazhkin B.K."/>
            <person name="Patutina E.O."/>
            <person name="Beletsky A.V."/>
            <person name="Mardanov A.V."/>
            <person name="Baslerov R.V."/>
            <person name="Panteleeva A.N."/>
            <person name="Kolganova T.V."/>
            <person name="Ravin N.V."/>
            <person name="Skryabin K.G."/>
        </authorList>
    </citation>
    <scope>NUCLEOTIDE SEQUENCE [LARGE SCALE GENOMIC DNA]</scope>
    <source>
        <strain evidence="12 13">DG-6</strain>
    </source>
</reference>
<evidence type="ECO:0000256" key="8">
    <source>
        <dbReference type="ARBA" id="ARBA00023239"/>
    </source>
</evidence>
<dbReference type="EMBL" id="ADVR01000005">
    <property type="protein sequence ID" value="EFO81781.1"/>
    <property type="molecule type" value="Genomic_DNA"/>
</dbReference>
<feature type="domain" description="Aconitase A/isopropylmalate dehydratase small subunit swivel" evidence="11">
    <location>
        <begin position="3"/>
        <end position="123"/>
    </location>
</feature>
<dbReference type="UniPathway" id="UPA00048">
    <property type="reaction ID" value="UER00071"/>
</dbReference>
<dbReference type="CDD" id="cd01577">
    <property type="entry name" value="IPMI_Swivel"/>
    <property type="match status" value="1"/>
</dbReference>
<evidence type="ECO:0000313" key="13">
    <source>
        <dbReference type="Proteomes" id="UP000054010"/>
    </source>
</evidence>
<dbReference type="eggNOG" id="COG0066">
    <property type="taxonomic scope" value="Bacteria"/>
</dbReference>
<evidence type="ECO:0000256" key="2">
    <source>
        <dbReference type="ARBA" id="ARBA00002695"/>
    </source>
</evidence>
<dbReference type="GO" id="GO:0009098">
    <property type="term" value="P:L-leucine biosynthetic process"/>
    <property type="evidence" value="ECO:0007669"/>
    <property type="project" value="UniProtKB-UniRule"/>
</dbReference>
<dbReference type="GO" id="GO:0009316">
    <property type="term" value="C:3-isopropylmalate dehydratase complex"/>
    <property type="evidence" value="ECO:0007669"/>
    <property type="project" value="InterPro"/>
</dbReference>
<dbReference type="NCBIfam" id="TIGR00171">
    <property type="entry name" value="leuD"/>
    <property type="match status" value="1"/>
</dbReference>
<dbReference type="Proteomes" id="UP000054010">
    <property type="component" value="Unassembled WGS sequence"/>
</dbReference>